<feature type="transmembrane region" description="Helical" evidence="5">
    <location>
        <begin position="221"/>
        <end position="241"/>
    </location>
</feature>
<gene>
    <name evidence="6" type="ORF">H4R26_005808</name>
</gene>
<organism evidence="6 7">
    <name type="scientific">Coemansia thaxteri</name>
    <dbReference type="NCBI Taxonomy" id="2663907"/>
    <lineage>
        <taxon>Eukaryota</taxon>
        <taxon>Fungi</taxon>
        <taxon>Fungi incertae sedis</taxon>
        <taxon>Zoopagomycota</taxon>
        <taxon>Kickxellomycotina</taxon>
        <taxon>Kickxellomycetes</taxon>
        <taxon>Kickxellales</taxon>
        <taxon>Kickxellaceae</taxon>
        <taxon>Coemansia</taxon>
    </lineage>
</organism>
<dbReference type="GO" id="GO:0015031">
    <property type="term" value="P:protein transport"/>
    <property type="evidence" value="ECO:0007669"/>
    <property type="project" value="InterPro"/>
</dbReference>
<evidence type="ECO:0000256" key="4">
    <source>
        <dbReference type="ARBA" id="ARBA00023136"/>
    </source>
</evidence>
<reference evidence="6" key="1">
    <citation type="submission" date="2022-07" db="EMBL/GenBank/DDBJ databases">
        <title>Phylogenomic reconstructions and comparative analyses of Kickxellomycotina fungi.</title>
        <authorList>
            <person name="Reynolds N.K."/>
            <person name="Stajich J.E."/>
            <person name="Barry K."/>
            <person name="Grigoriev I.V."/>
            <person name="Crous P."/>
            <person name="Smith M.E."/>
        </authorList>
    </citation>
    <scope>NUCLEOTIDE SEQUENCE</scope>
    <source>
        <strain evidence="6">IMI 214461</strain>
    </source>
</reference>
<evidence type="ECO:0008006" key="8">
    <source>
        <dbReference type="Google" id="ProtNLM"/>
    </source>
</evidence>
<dbReference type="Pfam" id="PF04144">
    <property type="entry name" value="SCAMP"/>
    <property type="match status" value="1"/>
</dbReference>
<keyword evidence="3 5" id="KW-1133">Transmembrane helix</keyword>
<dbReference type="AlphaFoldDB" id="A0A9W8EGS5"/>
<evidence type="ECO:0000256" key="2">
    <source>
        <dbReference type="ARBA" id="ARBA00022692"/>
    </source>
</evidence>
<protein>
    <recommendedName>
        <fullName evidence="8">Scamp-domain-containing protein</fullName>
    </recommendedName>
</protein>
<dbReference type="PANTHER" id="PTHR10687:SF90">
    <property type="entry name" value="SECRETORY CARRIER MEMBRANE PROTEIN"/>
    <property type="match status" value="1"/>
</dbReference>
<feature type="transmembrane region" description="Helical" evidence="5">
    <location>
        <begin position="297"/>
        <end position="320"/>
    </location>
</feature>
<dbReference type="EMBL" id="JANBQF010001311">
    <property type="protein sequence ID" value="KAJ1997511.1"/>
    <property type="molecule type" value="Genomic_DNA"/>
</dbReference>
<proteinExistence type="predicted"/>
<comment type="subcellular location">
    <subcellularLocation>
        <location evidence="1">Membrane</location>
        <topology evidence="1">Multi-pass membrane protein</topology>
    </subcellularLocation>
</comment>
<keyword evidence="2 5" id="KW-0812">Transmembrane</keyword>
<evidence type="ECO:0000313" key="6">
    <source>
        <dbReference type="EMBL" id="KAJ1997511.1"/>
    </source>
</evidence>
<evidence type="ECO:0000256" key="5">
    <source>
        <dbReference type="SAM" id="Phobius"/>
    </source>
</evidence>
<feature type="transmembrane region" description="Helical" evidence="5">
    <location>
        <begin position="186"/>
        <end position="209"/>
    </location>
</feature>
<dbReference type="GO" id="GO:0055038">
    <property type="term" value="C:recycling endosome membrane"/>
    <property type="evidence" value="ECO:0007669"/>
    <property type="project" value="TreeGrafter"/>
</dbReference>
<name>A0A9W8EGS5_9FUNG</name>
<feature type="non-terminal residue" evidence="6">
    <location>
        <position position="1"/>
    </location>
</feature>
<feature type="transmembrane region" description="Helical" evidence="5">
    <location>
        <begin position="253"/>
        <end position="274"/>
    </location>
</feature>
<dbReference type="GO" id="GO:0032588">
    <property type="term" value="C:trans-Golgi network membrane"/>
    <property type="evidence" value="ECO:0007669"/>
    <property type="project" value="TreeGrafter"/>
</dbReference>
<dbReference type="Proteomes" id="UP001150907">
    <property type="component" value="Unassembled WGS sequence"/>
</dbReference>
<evidence type="ECO:0000256" key="3">
    <source>
        <dbReference type="ARBA" id="ARBA00022989"/>
    </source>
</evidence>
<dbReference type="OrthoDB" id="242866at2759"/>
<sequence length="371" mass="40403">QPDTAPVLMSRNPFDDHSDEDLFADDPFGDSQTAAAGRQNSNTTRVLVDDDQGAVALHSVRRSEDGGGFLSNVGFGSGKSRSYTPVGADTDTHAGYAERDVYSSGNSGVTKGAGGFVHGDREAELRQREEALAAREQELRAREANVQMMASGARPPLNFPPLYPIMYHAIDVEVPTGDRRTVRTIFYLWLALEAMLVFNCVACLIVMISGPKDVANTGASFGSSFVYLFTISAGSFFLWYRPVYNAYMKDSSMFFYFFFIFNGFHILFDAYMAVGVPGAGSAGMIIMLQCLSSDKKAAGALCGISFSLWVLHLLATLFMYRKVRTHYKARGHTFSEAKQQAYQGFAQSSAGQAAVTTAAGAYMRSNTGNFV</sequence>
<evidence type="ECO:0000313" key="7">
    <source>
        <dbReference type="Proteomes" id="UP001150907"/>
    </source>
</evidence>
<keyword evidence="4 5" id="KW-0472">Membrane</keyword>
<accession>A0A9W8EGS5</accession>
<dbReference type="InterPro" id="IPR007273">
    <property type="entry name" value="SCAMP"/>
</dbReference>
<evidence type="ECO:0000256" key="1">
    <source>
        <dbReference type="ARBA" id="ARBA00004141"/>
    </source>
</evidence>
<keyword evidence="7" id="KW-1185">Reference proteome</keyword>
<comment type="caution">
    <text evidence="6">The sequence shown here is derived from an EMBL/GenBank/DDBJ whole genome shotgun (WGS) entry which is preliminary data.</text>
</comment>
<dbReference type="PANTHER" id="PTHR10687">
    <property type="entry name" value="SECRETORY CARRIER-ASSOCIATED MEMBRANE PROTEIN SCAMP"/>
    <property type="match status" value="1"/>
</dbReference>